<feature type="transmembrane region" description="Helical" evidence="8">
    <location>
        <begin position="134"/>
        <end position="154"/>
    </location>
</feature>
<gene>
    <name evidence="9" type="primary">murJ_4</name>
    <name evidence="9" type="ORF">SDC9_16463</name>
</gene>
<dbReference type="GO" id="GO:0034204">
    <property type="term" value="P:lipid translocation"/>
    <property type="evidence" value="ECO:0007669"/>
    <property type="project" value="TreeGrafter"/>
</dbReference>
<feature type="transmembrane region" description="Helical" evidence="8">
    <location>
        <begin position="234"/>
        <end position="250"/>
    </location>
</feature>
<dbReference type="PANTHER" id="PTHR47019">
    <property type="entry name" value="LIPID II FLIPPASE MURJ"/>
    <property type="match status" value="1"/>
</dbReference>
<evidence type="ECO:0000256" key="5">
    <source>
        <dbReference type="ARBA" id="ARBA00022984"/>
    </source>
</evidence>
<dbReference type="Pfam" id="PF03023">
    <property type="entry name" value="MurJ"/>
    <property type="match status" value="1"/>
</dbReference>
<comment type="caution">
    <text evidence="9">The sequence shown here is derived from an EMBL/GenBank/DDBJ whole genome shotgun (WGS) entry which is preliminary data.</text>
</comment>
<dbReference type="GO" id="GO:0009252">
    <property type="term" value="P:peptidoglycan biosynthetic process"/>
    <property type="evidence" value="ECO:0007669"/>
    <property type="project" value="UniProtKB-KW"/>
</dbReference>
<accession>A0A644TUR6</accession>
<organism evidence="9">
    <name type="scientific">bioreactor metagenome</name>
    <dbReference type="NCBI Taxonomy" id="1076179"/>
    <lineage>
        <taxon>unclassified sequences</taxon>
        <taxon>metagenomes</taxon>
        <taxon>ecological metagenomes</taxon>
    </lineage>
</organism>
<feature type="transmembrane region" description="Helical" evidence="8">
    <location>
        <begin position="443"/>
        <end position="461"/>
    </location>
</feature>
<keyword evidence="5" id="KW-0573">Peptidoglycan synthesis</keyword>
<keyword evidence="6 8" id="KW-1133">Transmembrane helix</keyword>
<dbReference type="PRINTS" id="PR01806">
    <property type="entry name" value="VIRFACTRMVIN"/>
</dbReference>
<proteinExistence type="predicted"/>
<feature type="transmembrane region" description="Helical" evidence="8">
    <location>
        <begin position="270"/>
        <end position="292"/>
    </location>
</feature>
<protein>
    <submittedName>
        <fullName evidence="9">Putative lipid II flippase MurJ</fullName>
    </submittedName>
</protein>
<evidence type="ECO:0000256" key="8">
    <source>
        <dbReference type="SAM" id="Phobius"/>
    </source>
</evidence>
<dbReference type="AlphaFoldDB" id="A0A644TUR6"/>
<sequence length="502" mass="53733">MKSSLRDRIFSRRESTAASSAEMAIFTVLNTVLNFLRSVIVASRYGAGAASDAYYSTVGLLNTPAGLLSDSLTALVSPRSQAHKSKGKEKEYLASYLSVTAIAFIVLALVFAIFGGDIARAVLGGLDAETIGIVRYLLLLSLPIIILSPLSVVLDNFLKSDKFFIFGNSASLINSVLSTAVLFFVVRAGVAGIVLSSLLGVIANFAVLLFIAFRKKKLPGKINLALGLKEAAKAFPLFAGGLMGIAAGYVEKYLASFLSSGSITLLSMSSSLIGVARSLLVGTFISVYYPFISETLIKNNKDKYQDHMNEARRIVFGVFGLGCVCMVVLAKPLFTVIFGHGRFSSSDVAALSAIFGAGSFGVINAALGNLINFTFYAKEDTKTPVIISIVVGTLGSIILQYLVVRSLGAVGLSAAAATAGMVNLSISLLYLKKKHGLVFITRYDFLISFMLLLLGISFGFMPWSPWWLLIPPLYYIVVTAGLYGLNLAVISKILRRIFNGEQ</sequence>
<dbReference type="PANTHER" id="PTHR47019:SF1">
    <property type="entry name" value="LIPID II FLIPPASE MURJ"/>
    <property type="match status" value="1"/>
</dbReference>
<evidence type="ECO:0000256" key="7">
    <source>
        <dbReference type="ARBA" id="ARBA00023136"/>
    </source>
</evidence>
<name>A0A644TUR6_9ZZZZ</name>
<feature type="transmembrane region" description="Helical" evidence="8">
    <location>
        <begin position="313"/>
        <end position="338"/>
    </location>
</feature>
<keyword evidence="2" id="KW-1003">Cell membrane</keyword>
<evidence type="ECO:0000256" key="1">
    <source>
        <dbReference type="ARBA" id="ARBA00004651"/>
    </source>
</evidence>
<keyword evidence="7 8" id="KW-0472">Membrane</keyword>
<feature type="transmembrane region" description="Helical" evidence="8">
    <location>
        <begin position="473"/>
        <end position="494"/>
    </location>
</feature>
<feature type="transmembrane region" description="Helical" evidence="8">
    <location>
        <begin position="93"/>
        <end position="114"/>
    </location>
</feature>
<comment type="subcellular location">
    <subcellularLocation>
        <location evidence="1">Cell membrane</location>
        <topology evidence="1">Multi-pass membrane protein</topology>
    </subcellularLocation>
</comment>
<dbReference type="GO" id="GO:0005886">
    <property type="term" value="C:plasma membrane"/>
    <property type="evidence" value="ECO:0007669"/>
    <property type="project" value="UniProtKB-SubCell"/>
</dbReference>
<feature type="transmembrane region" description="Helical" evidence="8">
    <location>
        <begin position="163"/>
        <end position="186"/>
    </location>
</feature>
<evidence type="ECO:0000256" key="2">
    <source>
        <dbReference type="ARBA" id="ARBA00022475"/>
    </source>
</evidence>
<reference evidence="9" key="1">
    <citation type="submission" date="2019-08" db="EMBL/GenBank/DDBJ databases">
        <authorList>
            <person name="Kucharzyk K."/>
            <person name="Murdoch R.W."/>
            <person name="Higgins S."/>
            <person name="Loffler F."/>
        </authorList>
    </citation>
    <scope>NUCLEOTIDE SEQUENCE</scope>
</reference>
<evidence type="ECO:0000256" key="4">
    <source>
        <dbReference type="ARBA" id="ARBA00022960"/>
    </source>
</evidence>
<dbReference type="InterPro" id="IPR051050">
    <property type="entry name" value="Lipid_II_flippase_MurJ/MviN"/>
</dbReference>
<keyword evidence="4" id="KW-0133">Cell shape</keyword>
<evidence type="ECO:0000256" key="6">
    <source>
        <dbReference type="ARBA" id="ARBA00022989"/>
    </source>
</evidence>
<feature type="transmembrane region" description="Helical" evidence="8">
    <location>
        <begin position="350"/>
        <end position="373"/>
    </location>
</feature>
<feature type="transmembrane region" description="Helical" evidence="8">
    <location>
        <begin position="192"/>
        <end position="213"/>
    </location>
</feature>
<dbReference type="GO" id="GO:0008360">
    <property type="term" value="P:regulation of cell shape"/>
    <property type="evidence" value="ECO:0007669"/>
    <property type="project" value="UniProtKB-KW"/>
</dbReference>
<dbReference type="GO" id="GO:0015648">
    <property type="term" value="F:lipid-linked peptidoglycan transporter activity"/>
    <property type="evidence" value="ECO:0007669"/>
    <property type="project" value="TreeGrafter"/>
</dbReference>
<evidence type="ECO:0000313" key="9">
    <source>
        <dbReference type="EMBL" id="MPL70703.1"/>
    </source>
</evidence>
<feature type="transmembrane region" description="Helical" evidence="8">
    <location>
        <begin position="385"/>
        <end position="403"/>
    </location>
</feature>
<dbReference type="InterPro" id="IPR004268">
    <property type="entry name" value="MurJ"/>
</dbReference>
<evidence type="ECO:0000256" key="3">
    <source>
        <dbReference type="ARBA" id="ARBA00022692"/>
    </source>
</evidence>
<keyword evidence="3 8" id="KW-0812">Transmembrane</keyword>
<dbReference type="EMBL" id="VSSQ01000054">
    <property type="protein sequence ID" value="MPL70703.1"/>
    <property type="molecule type" value="Genomic_DNA"/>
</dbReference>
<feature type="transmembrane region" description="Helical" evidence="8">
    <location>
        <begin position="409"/>
        <end position="431"/>
    </location>
</feature>